<reference evidence="6" key="1">
    <citation type="journal article" date="2023" name="Plant J.">
        <title>Genome sequences and population genomics provide insights into the demographic history, inbreeding, and mutation load of two 'living fossil' tree species of Dipteronia.</title>
        <authorList>
            <person name="Feng Y."/>
            <person name="Comes H.P."/>
            <person name="Chen J."/>
            <person name="Zhu S."/>
            <person name="Lu R."/>
            <person name="Zhang X."/>
            <person name="Li P."/>
            <person name="Qiu J."/>
            <person name="Olsen K.M."/>
            <person name="Qiu Y."/>
        </authorList>
    </citation>
    <scope>NUCLEOTIDE SEQUENCE</scope>
    <source>
        <strain evidence="6">KIB01</strain>
    </source>
</reference>
<organism evidence="6 7">
    <name type="scientific">Dipteronia dyeriana</name>
    <dbReference type="NCBI Taxonomy" id="168575"/>
    <lineage>
        <taxon>Eukaryota</taxon>
        <taxon>Viridiplantae</taxon>
        <taxon>Streptophyta</taxon>
        <taxon>Embryophyta</taxon>
        <taxon>Tracheophyta</taxon>
        <taxon>Spermatophyta</taxon>
        <taxon>Magnoliopsida</taxon>
        <taxon>eudicotyledons</taxon>
        <taxon>Gunneridae</taxon>
        <taxon>Pentapetalae</taxon>
        <taxon>rosids</taxon>
        <taxon>malvids</taxon>
        <taxon>Sapindales</taxon>
        <taxon>Sapindaceae</taxon>
        <taxon>Hippocastanoideae</taxon>
        <taxon>Acereae</taxon>
        <taxon>Dipteronia</taxon>
    </lineage>
</organism>
<dbReference type="InterPro" id="IPR008266">
    <property type="entry name" value="Tyr_kinase_AS"/>
</dbReference>
<keyword evidence="3" id="KW-0067">ATP-binding</keyword>
<evidence type="ECO:0000256" key="1">
    <source>
        <dbReference type="ARBA" id="ARBA00022527"/>
    </source>
</evidence>
<evidence type="ECO:0000256" key="3">
    <source>
        <dbReference type="ARBA" id="ARBA00022840"/>
    </source>
</evidence>
<dbReference type="CDD" id="cd14066">
    <property type="entry name" value="STKc_IRAK"/>
    <property type="match status" value="1"/>
</dbReference>
<feature type="compositionally biased region" description="Polar residues" evidence="4">
    <location>
        <begin position="548"/>
        <end position="558"/>
    </location>
</feature>
<keyword evidence="2" id="KW-0547">Nucleotide-binding</keyword>
<accession>A0AAD9TE21</accession>
<dbReference type="EMBL" id="JANJYI010000009">
    <property type="protein sequence ID" value="KAK2634449.1"/>
    <property type="molecule type" value="Genomic_DNA"/>
</dbReference>
<comment type="caution">
    <text evidence="6">The sequence shown here is derived from an EMBL/GenBank/DDBJ whole genome shotgun (WGS) entry which is preliminary data.</text>
</comment>
<evidence type="ECO:0000259" key="5">
    <source>
        <dbReference type="PROSITE" id="PS50011"/>
    </source>
</evidence>
<feature type="region of interest" description="Disordered" evidence="4">
    <location>
        <begin position="886"/>
        <end position="1015"/>
    </location>
</feature>
<feature type="compositionally biased region" description="Polar residues" evidence="4">
    <location>
        <begin position="585"/>
        <end position="597"/>
    </location>
</feature>
<keyword evidence="1" id="KW-0418">Kinase</keyword>
<feature type="region of interest" description="Disordered" evidence="4">
    <location>
        <begin position="1353"/>
        <end position="1417"/>
    </location>
</feature>
<feature type="compositionally biased region" description="Polar residues" evidence="4">
    <location>
        <begin position="999"/>
        <end position="1015"/>
    </location>
</feature>
<sequence length="1430" mass="161465">MGNLKRGDLVWARVVYPHKWWPGLLLRTGSLGCFVSFFAFQNSRYFHPSEICSFQQHFKLHINTCTTYTCPTTNILLDRAFKFLGQNVAFSLNFPDRSRNPRRPSSLFRPPEVLGFVRTVAVLPWVEDEDFGIAVNVLAQITAFRHHHMVNSSDRSRMEAVLHSSEMTHTVAEDLDTSGMEENCLVGMEDEVFSEQVEKHFSASLIDRKKMSTLFPEKCLIPPNKDQLDIISMLQSKHCKTQEMLIKPQLPPLNRFYLDKKCPNTLNWSVLSIGKFSNETTFDKKRHPLERGEPQPFNSVYIESPLGVKVHKKTRRGKITLPCITHMEYNVKCLGLKRQLDQSVVSEPALKLHKTLLFTINGADVFLWRSRKEHHVDPSDTYISADTVSGPLELCNTVALSCNGDYAQLQRNITGCIANLLFGSQARLKTPNVSYIAAQSSTYKCIGYLMDLIGKMFNFSLLEYRSPKVLKLDEEDYSLDNSGTHISCANKQQREQCEAILGSCISDTRDAAEKMISCADKQKPEQCEVILRSCPSDTHDAEKMPRPSDSQPVSNYETGTHADDNKANVVGSGTRNEHETPPVSGDNSISIKNSGGRSKNVENRELVQSVTFDSASKSQKAEQSEIETTLAFSKSLLIKFPKNYSLPSKEELVKKFSPFGIIDSFSTKVYFYTGTARVVFLHQLDAAAAYQYAKRKKIFGEENVKFWLDPIEHKRVTKYPIRLSSLTAKLPDLKSCLKKSKSLMKKEKKCPRKSNSPVGYRISLDSSSMFGTNQKIIAEEICRKKEEYQNNEEIMNISRQCEAEKIEFHLEVRAGSQKVVALKAVKSFKATWVILDRYMKKDRKYFMKMLSCGISRMKSNDSIEELRGPKVRDYTEVLDENFSKDQVTYDEMIPGSPSGKLAPRPSHKTNLGEEQGGESGGEPPRQNNRKSASLYKSSSSEQFTTTTTTLNSEASSSSFSEAKYSPLQDYPRNTGRETSGERSSFFIAESPEKGDEENYNTGSPDENQNQHNNNESWMCVSPKNEVFQNPICSICKNRRPNVGWKRDFSFAEIQKATEAFAPKNFLSEGGFGSVYRGKINGLKIAVKQHKNASFQGEKEFKSEVQVLSKARHENVVMLLGSCSEGNQRLLVYEFVCNGSLDQHLSKHTRRPLSWEKRIKIAMGAAKGLQYLHENNIIHRDMRPNNILVTHDYESMLGDFGLARTQHGDSDHSSETGVVGTLGYLAPEYAECGKVSTKTDVYSFGVVLLQLITGLKTTDKILGGKSLVGWARPLLKERNYPDLIDPRILESHDVHQLFWMVRVAEKCLSKDPQKRLPMDVVVDALKYIMEGSTTCNIRGFSPAQSDSICSSFPDSFESQCDDDDDERSGVQSTSQMGERNLPLPPNQQFQRLPPSPLVPSVSSGRSISTRKKPDISRDRSDLLYDKMVVYM</sequence>
<dbReference type="InterPro" id="IPR011009">
    <property type="entry name" value="Kinase-like_dom_sf"/>
</dbReference>
<feature type="compositionally biased region" description="Low complexity" evidence="4">
    <location>
        <begin position="931"/>
        <end position="961"/>
    </location>
</feature>
<feature type="region of interest" description="Disordered" evidence="4">
    <location>
        <begin position="537"/>
        <end position="604"/>
    </location>
</feature>
<keyword evidence="1" id="KW-0808">Transferase</keyword>
<dbReference type="SUPFAM" id="SSF56112">
    <property type="entry name" value="Protein kinase-like (PK-like)"/>
    <property type="match status" value="1"/>
</dbReference>
<keyword evidence="7" id="KW-1185">Reference proteome</keyword>
<dbReference type="PROSITE" id="PS00109">
    <property type="entry name" value="PROTEIN_KINASE_TYR"/>
    <property type="match status" value="1"/>
</dbReference>
<evidence type="ECO:0000313" key="7">
    <source>
        <dbReference type="Proteomes" id="UP001280121"/>
    </source>
</evidence>
<dbReference type="CDD" id="cd05162">
    <property type="entry name" value="PWWP"/>
    <property type="match status" value="1"/>
</dbReference>
<evidence type="ECO:0000313" key="6">
    <source>
        <dbReference type="EMBL" id="KAK2634449.1"/>
    </source>
</evidence>
<dbReference type="SUPFAM" id="SSF63748">
    <property type="entry name" value="Tudor/PWWP/MBT"/>
    <property type="match status" value="1"/>
</dbReference>
<keyword evidence="1" id="KW-0723">Serine/threonine-protein kinase</keyword>
<dbReference type="Proteomes" id="UP001280121">
    <property type="component" value="Unassembled WGS sequence"/>
</dbReference>
<evidence type="ECO:0000256" key="4">
    <source>
        <dbReference type="SAM" id="MobiDB-lite"/>
    </source>
</evidence>
<evidence type="ECO:0000256" key="2">
    <source>
        <dbReference type="ARBA" id="ARBA00022741"/>
    </source>
</evidence>
<dbReference type="FunFam" id="3.30.200.20:FF:000604">
    <property type="entry name" value="Proline-rich receptor-like protein kinase PERK8"/>
    <property type="match status" value="1"/>
</dbReference>
<dbReference type="InterPro" id="IPR000719">
    <property type="entry name" value="Prot_kinase_dom"/>
</dbReference>
<dbReference type="Gene3D" id="3.30.200.20">
    <property type="entry name" value="Phosphorylase Kinase, domain 1"/>
    <property type="match status" value="1"/>
</dbReference>
<protein>
    <recommendedName>
        <fullName evidence="5">Protein kinase domain-containing protein</fullName>
    </recommendedName>
</protein>
<dbReference type="PANTHER" id="PTHR47989">
    <property type="entry name" value="OS01G0750732 PROTEIN"/>
    <property type="match status" value="1"/>
</dbReference>
<dbReference type="FunFam" id="1.10.510.10:FF:000849">
    <property type="entry name" value="receptor-like cytosolic serine/threonine-protein kinase RBK1 isoform X1"/>
    <property type="match status" value="1"/>
</dbReference>
<dbReference type="GO" id="GO:0004674">
    <property type="term" value="F:protein serine/threonine kinase activity"/>
    <property type="evidence" value="ECO:0007669"/>
    <property type="project" value="UniProtKB-KW"/>
</dbReference>
<feature type="domain" description="Protein kinase" evidence="5">
    <location>
        <begin position="1060"/>
        <end position="1327"/>
    </location>
</feature>
<dbReference type="GO" id="GO:0005524">
    <property type="term" value="F:ATP binding"/>
    <property type="evidence" value="ECO:0007669"/>
    <property type="project" value="UniProtKB-KW"/>
</dbReference>
<dbReference type="PROSITE" id="PS50011">
    <property type="entry name" value="PROTEIN_KINASE_DOM"/>
    <property type="match status" value="1"/>
</dbReference>
<dbReference type="InterPro" id="IPR001245">
    <property type="entry name" value="Ser-Thr/Tyr_kinase_cat_dom"/>
</dbReference>
<feature type="compositionally biased region" description="Basic and acidic residues" evidence="4">
    <location>
        <begin position="537"/>
        <end position="546"/>
    </location>
</feature>
<dbReference type="PANTHER" id="PTHR47989:SF8">
    <property type="entry name" value="INACTIVE PROTEIN KINASE SELMODRAFT_444075-LIKE"/>
    <property type="match status" value="1"/>
</dbReference>
<gene>
    <name evidence="6" type="ORF">Ddye_029241</name>
</gene>
<dbReference type="Pfam" id="PF07714">
    <property type="entry name" value="PK_Tyr_Ser-Thr"/>
    <property type="match status" value="1"/>
</dbReference>
<dbReference type="Gene3D" id="1.10.510.10">
    <property type="entry name" value="Transferase(Phosphotransferase) domain 1"/>
    <property type="match status" value="1"/>
</dbReference>
<proteinExistence type="predicted"/>
<name>A0AAD9TE21_9ROSI</name>